<dbReference type="Pfam" id="PF13664">
    <property type="entry name" value="DUF4149"/>
    <property type="match status" value="1"/>
</dbReference>
<evidence type="ECO:0000313" key="7">
    <source>
        <dbReference type="EMBL" id="QDZ00231.1"/>
    </source>
</evidence>
<dbReference type="EMBL" id="CP042301">
    <property type="protein sequence ID" value="QDZ00231.1"/>
    <property type="molecule type" value="Genomic_DNA"/>
</dbReference>
<comment type="subcellular location">
    <subcellularLocation>
        <location evidence="1">Membrane</location>
    </subcellularLocation>
</comment>
<dbReference type="KEGG" id="niy:FQ775_07490"/>
<protein>
    <submittedName>
        <fullName evidence="7">DUF4149 domain-containing protein</fullName>
    </submittedName>
</protein>
<evidence type="ECO:0000256" key="3">
    <source>
        <dbReference type="ARBA" id="ARBA00022989"/>
    </source>
</evidence>
<reference evidence="7" key="1">
    <citation type="submission" date="2020-04" db="EMBL/GenBank/DDBJ databases">
        <title>Nitratireductor sp. nov. isolated from mangrove soil.</title>
        <authorList>
            <person name="Ye Y."/>
        </authorList>
    </citation>
    <scope>NUCLEOTIDE SEQUENCE</scope>
    <source>
        <strain evidence="7">SY7</strain>
    </source>
</reference>
<organism evidence="7 8">
    <name type="scientific">Nitratireductor mangrovi</name>
    <dbReference type="NCBI Taxonomy" id="2599600"/>
    <lineage>
        <taxon>Bacteria</taxon>
        <taxon>Pseudomonadati</taxon>
        <taxon>Pseudomonadota</taxon>
        <taxon>Alphaproteobacteria</taxon>
        <taxon>Hyphomicrobiales</taxon>
        <taxon>Phyllobacteriaceae</taxon>
        <taxon>Nitratireductor</taxon>
    </lineage>
</organism>
<feature type="transmembrane region" description="Helical" evidence="5">
    <location>
        <begin position="55"/>
        <end position="76"/>
    </location>
</feature>
<dbReference type="InterPro" id="IPR025423">
    <property type="entry name" value="TMEM205-like"/>
</dbReference>
<feature type="transmembrane region" description="Helical" evidence="5">
    <location>
        <begin position="124"/>
        <end position="146"/>
    </location>
</feature>
<proteinExistence type="predicted"/>
<keyword evidence="8" id="KW-1185">Reference proteome</keyword>
<dbReference type="OrthoDB" id="192334at2"/>
<feature type="transmembrane region" description="Helical" evidence="5">
    <location>
        <begin position="83"/>
        <end position="104"/>
    </location>
</feature>
<evidence type="ECO:0000256" key="5">
    <source>
        <dbReference type="SAM" id="Phobius"/>
    </source>
</evidence>
<dbReference type="GO" id="GO:0016020">
    <property type="term" value="C:membrane"/>
    <property type="evidence" value="ECO:0007669"/>
    <property type="project" value="UniProtKB-SubCell"/>
</dbReference>
<gene>
    <name evidence="7" type="ORF">FQ775_07490</name>
</gene>
<dbReference type="AlphaFoldDB" id="A0A5B8KXB8"/>
<feature type="domain" description="TMEM205-like" evidence="6">
    <location>
        <begin position="19"/>
        <end position="104"/>
    </location>
</feature>
<accession>A0A5B8KXB8</accession>
<dbReference type="Proteomes" id="UP000321389">
    <property type="component" value="Chromosome"/>
</dbReference>
<name>A0A5B8KXB8_9HYPH</name>
<keyword evidence="3 5" id="KW-1133">Transmembrane helix</keyword>
<evidence type="ECO:0000259" key="6">
    <source>
        <dbReference type="Pfam" id="PF13664"/>
    </source>
</evidence>
<keyword evidence="2 5" id="KW-0812">Transmembrane</keyword>
<dbReference type="RefSeq" id="WP_146298880.1">
    <property type="nucleotide sequence ID" value="NZ_CP042301.2"/>
</dbReference>
<evidence type="ECO:0000256" key="1">
    <source>
        <dbReference type="ARBA" id="ARBA00004370"/>
    </source>
</evidence>
<evidence type="ECO:0000313" key="8">
    <source>
        <dbReference type="Proteomes" id="UP000321389"/>
    </source>
</evidence>
<evidence type="ECO:0000256" key="2">
    <source>
        <dbReference type="ARBA" id="ARBA00022692"/>
    </source>
</evidence>
<feature type="transmembrane region" description="Helical" evidence="5">
    <location>
        <begin position="12"/>
        <end position="35"/>
    </location>
</feature>
<sequence>MAPRSTDPFPDAVAAFIALAWLGMLLGISFLATPVKFQAHSLDFPVALEVGRVTFATYSKVEWGLSLLLVIATFFPKASRPEIVFTAATVLVVAVQALWLLPILDARVEAVISGKLLLPSMHHTIYAAGEVAKAAALVAVALIALFRLGWRDDVERSSA</sequence>
<evidence type="ECO:0000256" key="4">
    <source>
        <dbReference type="ARBA" id="ARBA00023136"/>
    </source>
</evidence>
<keyword evidence="4 5" id="KW-0472">Membrane</keyword>